<dbReference type="AlphaFoldDB" id="A0A6G1JHC6"/>
<reference evidence="2" key="1">
    <citation type="journal article" date="2020" name="Stud. Mycol.">
        <title>101 Dothideomycetes genomes: a test case for predicting lifestyles and emergence of pathogens.</title>
        <authorList>
            <person name="Haridas S."/>
            <person name="Albert R."/>
            <person name="Binder M."/>
            <person name="Bloem J."/>
            <person name="Labutti K."/>
            <person name="Salamov A."/>
            <person name="Andreopoulos B."/>
            <person name="Baker S."/>
            <person name="Barry K."/>
            <person name="Bills G."/>
            <person name="Bluhm B."/>
            <person name="Cannon C."/>
            <person name="Castanera R."/>
            <person name="Culley D."/>
            <person name="Daum C."/>
            <person name="Ezra D."/>
            <person name="Gonzalez J."/>
            <person name="Henrissat B."/>
            <person name="Kuo A."/>
            <person name="Liang C."/>
            <person name="Lipzen A."/>
            <person name="Lutzoni F."/>
            <person name="Magnuson J."/>
            <person name="Mondo S."/>
            <person name="Nolan M."/>
            <person name="Ohm R."/>
            <person name="Pangilinan J."/>
            <person name="Park H.-J."/>
            <person name="Ramirez L."/>
            <person name="Alfaro M."/>
            <person name="Sun H."/>
            <person name="Tritt A."/>
            <person name="Yoshinaga Y."/>
            <person name="Zwiers L.-H."/>
            <person name="Turgeon B."/>
            <person name="Goodwin S."/>
            <person name="Spatafora J."/>
            <person name="Crous P."/>
            <person name="Grigoriev I."/>
        </authorList>
    </citation>
    <scope>NUCLEOTIDE SEQUENCE</scope>
    <source>
        <strain evidence="2">CBS 122367</strain>
    </source>
</reference>
<dbReference type="EMBL" id="MU005572">
    <property type="protein sequence ID" value="KAF2689641.1"/>
    <property type="molecule type" value="Genomic_DNA"/>
</dbReference>
<gene>
    <name evidence="2" type="ORF">K458DRAFT_130506</name>
</gene>
<evidence type="ECO:0000313" key="2">
    <source>
        <dbReference type="EMBL" id="KAF2689641.1"/>
    </source>
</evidence>
<protein>
    <submittedName>
        <fullName evidence="2">Uncharacterized protein</fullName>
    </submittedName>
</protein>
<feature type="region of interest" description="Disordered" evidence="1">
    <location>
        <begin position="135"/>
        <end position="158"/>
    </location>
</feature>
<feature type="compositionally biased region" description="Polar residues" evidence="1">
    <location>
        <begin position="148"/>
        <end position="157"/>
    </location>
</feature>
<dbReference type="Proteomes" id="UP000799291">
    <property type="component" value="Unassembled WGS sequence"/>
</dbReference>
<accession>A0A6G1JHC6</accession>
<sequence>MAWIDNQWKKAGPTGRIISTVTLSRYRRLRSWTRNTSTSTTHAGSCCSPSQVTMAFHILAQAHERLRKRSASPSATHNIELSGSLFGSSCLWGRRCVCYWGAAVKWPQTFNLPRITILASRFDIPIKSGDCNAGTGSYRPKPSHVGRPSTQFNLTNRDNLHHLEQ</sequence>
<evidence type="ECO:0000313" key="3">
    <source>
        <dbReference type="Proteomes" id="UP000799291"/>
    </source>
</evidence>
<evidence type="ECO:0000256" key="1">
    <source>
        <dbReference type="SAM" id="MobiDB-lite"/>
    </source>
</evidence>
<proteinExistence type="predicted"/>
<name>A0A6G1JHC6_9PLEO</name>
<organism evidence="2 3">
    <name type="scientific">Lentithecium fluviatile CBS 122367</name>
    <dbReference type="NCBI Taxonomy" id="1168545"/>
    <lineage>
        <taxon>Eukaryota</taxon>
        <taxon>Fungi</taxon>
        <taxon>Dikarya</taxon>
        <taxon>Ascomycota</taxon>
        <taxon>Pezizomycotina</taxon>
        <taxon>Dothideomycetes</taxon>
        <taxon>Pleosporomycetidae</taxon>
        <taxon>Pleosporales</taxon>
        <taxon>Massarineae</taxon>
        <taxon>Lentitheciaceae</taxon>
        <taxon>Lentithecium</taxon>
    </lineage>
</organism>
<keyword evidence="3" id="KW-1185">Reference proteome</keyword>